<comment type="caution">
    <text evidence="1">The sequence shown here is derived from an EMBL/GenBank/DDBJ whole genome shotgun (WGS) entry which is preliminary data.</text>
</comment>
<gene>
    <name evidence="1" type="ORF">HDF12_001440</name>
</gene>
<protein>
    <recommendedName>
        <fullName evidence="3">PD-(D/E)XK motif protein</fullName>
    </recommendedName>
</protein>
<dbReference type="InterPro" id="IPR025534">
    <property type="entry name" value="DUF4420"/>
</dbReference>
<dbReference type="EMBL" id="JACCCV010000001">
    <property type="protein sequence ID" value="NYF51075.1"/>
    <property type="molecule type" value="Genomic_DNA"/>
</dbReference>
<reference evidence="1 2" key="1">
    <citation type="submission" date="2020-07" db="EMBL/GenBank/DDBJ databases">
        <title>Genomic Encyclopedia of Type Strains, Phase IV (KMG-V): Genome sequencing to study the core and pangenomes of soil and plant-associated prokaryotes.</title>
        <authorList>
            <person name="Whitman W."/>
        </authorList>
    </citation>
    <scope>NUCLEOTIDE SEQUENCE [LARGE SCALE GENOMIC DNA]</scope>
    <source>
        <strain evidence="1 2">M8UP30</strain>
    </source>
</reference>
<sequence>MTETSPWDDIAVPGSDFNVRQVSDKTSVPCFWGRDTTGACLFILELEGDHTAQYRKENVAVRGIQVDLRVGENSRQRLILSLERQVDRDLFSGLCRSLAGALENAGDSAGALGVALTHIRRWKAFLSGSSQRLSAEEIRGLFAELAFLLELLNRPLEPHAALTAWLGPERAQQDFDFGNSAVEIKSLSGSERNSVRISSEDQLDSLKDHLFLRIYRLSNLTESPTARSLNQMVREVEDGMDSDSIADFDRKLVMHGYAPLPDYEEPLFAIAEVSTYLVAGDFPRLIRSSLPTGLRKVSYEIELEDISDYRCDDMTVFKEL</sequence>
<evidence type="ECO:0008006" key="3">
    <source>
        <dbReference type="Google" id="ProtNLM"/>
    </source>
</evidence>
<dbReference type="Proteomes" id="UP000534186">
    <property type="component" value="Unassembled WGS sequence"/>
</dbReference>
<name>A0A7Y9T942_9BACT</name>
<accession>A0A7Y9T942</accession>
<dbReference type="AlphaFoldDB" id="A0A7Y9T942"/>
<organism evidence="1 2">
    <name type="scientific">Tunturiibacter lichenicola</name>
    <dbReference type="NCBI Taxonomy" id="2051959"/>
    <lineage>
        <taxon>Bacteria</taxon>
        <taxon>Pseudomonadati</taxon>
        <taxon>Acidobacteriota</taxon>
        <taxon>Terriglobia</taxon>
        <taxon>Terriglobales</taxon>
        <taxon>Acidobacteriaceae</taxon>
        <taxon>Tunturiibacter</taxon>
    </lineage>
</organism>
<evidence type="ECO:0000313" key="1">
    <source>
        <dbReference type="EMBL" id="NYF51075.1"/>
    </source>
</evidence>
<dbReference type="Pfam" id="PF14390">
    <property type="entry name" value="DUF4420"/>
    <property type="match status" value="1"/>
</dbReference>
<evidence type="ECO:0000313" key="2">
    <source>
        <dbReference type="Proteomes" id="UP000534186"/>
    </source>
</evidence>
<proteinExistence type="predicted"/>